<proteinExistence type="predicted"/>
<dbReference type="Gene3D" id="1.25.40.10">
    <property type="entry name" value="Tetratricopeptide repeat domain"/>
    <property type="match status" value="2"/>
</dbReference>
<dbReference type="RefSeq" id="WP_011398079.1">
    <property type="nucleotide sequence ID" value="NC_007645.1"/>
</dbReference>
<name>Q2SEB2_HAHCH</name>
<dbReference type="InterPro" id="IPR001789">
    <property type="entry name" value="Sig_transdc_resp-reg_receiver"/>
</dbReference>
<dbReference type="SMART" id="SM00448">
    <property type="entry name" value="REC"/>
    <property type="match status" value="1"/>
</dbReference>
<evidence type="ECO:0000313" key="3">
    <source>
        <dbReference type="EMBL" id="ABC31012.1"/>
    </source>
</evidence>
<organism evidence="3 4">
    <name type="scientific">Hahella chejuensis (strain KCTC 2396)</name>
    <dbReference type="NCBI Taxonomy" id="349521"/>
    <lineage>
        <taxon>Bacteria</taxon>
        <taxon>Pseudomonadati</taxon>
        <taxon>Pseudomonadota</taxon>
        <taxon>Gammaproteobacteria</taxon>
        <taxon>Oceanospirillales</taxon>
        <taxon>Hahellaceae</taxon>
        <taxon>Hahella</taxon>
    </lineage>
</organism>
<dbReference type="KEGG" id="hch:HCH_04305"/>
<dbReference type="CDD" id="cd17589">
    <property type="entry name" value="REC_TPR"/>
    <property type="match status" value="1"/>
</dbReference>
<dbReference type="PANTHER" id="PTHR43228:SF1">
    <property type="entry name" value="TWO-COMPONENT RESPONSE REGULATOR ARR22"/>
    <property type="match status" value="1"/>
</dbReference>
<keyword evidence="4" id="KW-1185">Reference proteome</keyword>
<evidence type="ECO:0000259" key="2">
    <source>
        <dbReference type="PROSITE" id="PS50110"/>
    </source>
</evidence>
<dbReference type="Proteomes" id="UP000000238">
    <property type="component" value="Chromosome"/>
</dbReference>
<evidence type="ECO:0000313" key="4">
    <source>
        <dbReference type="Proteomes" id="UP000000238"/>
    </source>
</evidence>
<dbReference type="PANTHER" id="PTHR43228">
    <property type="entry name" value="TWO-COMPONENT RESPONSE REGULATOR"/>
    <property type="match status" value="1"/>
</dbReference>
<dbReference type="AlphaFoldDB" id="Q2SEB2"/>
<accession>Q2SEB2</accession>
<dbReference type="eggNOG" id="COG0784">
    <property type="taxonomic scope" value="Bacteria"/>
</dbReference>
<dbReference type="eggNOG" id="COG0457">
    <property type="taxonomic scope" value="Bacteria"/>
</dbReference>
<dbReference type="EMBL" id="CP000155">
    <property type="protein sequence ID" value="ABC31012.1"/>
    <property type="molecule type" value="Genomic_DNA"/>
</dbReference>
<evidence type="ECO:0000256" key="1">
    <source>
        <dbReference type="PROSITE-ProRule" id="PRU00169"/>
    </source>
</evidence>
<dbReference type="GO" id="GO:0000160">
    <property type="term" value="P:phosphorelay signal transduction system"/>
    <property type="evidence" value="ECO:0007669"/>
    <property type="project" value="InterPro"/>
</dbReference>
<dbReference type="InterPro" id="IPR011990">
    <property type="entry name" value="TPR-like_helical_dom_sf"/>
</dbReference>
<dbReference type="SUPFAM" id="SSF52172">
    <property type="entry name" value="CheY-like"/>
    <property type="match status" value="1"/>
</dbReference>
<dbReference type="Pfam" id="PF14559">
    <property type="entry name" value="TPR_19"/>
    <property type="match status" value="1"/>
</dbReference>
<reference evidence="3 4" key="1">
    <citation type="journal article" date="2005" name="Nucleic Acids Res.">
        <title>Genomic blueprint of Hahella chejuensis, a marine microbe producing an algicidal agent.</title>
        <authorList>
            <person name="Jeong H."/>
            <person name="Yim J.H."/>
            <person name="Lee C."/>
            <person name="Choi S.-H."/>
            <person name="Park Y.K."/>
            <person name="Yoon S.H."/>
            <person name="Hur C.-G."/>
            <person name="Kang H.-Y."/>
            <person name="Kim D."/>
            <person name="Lee H.H."/>
            <person name="Park K.H."/>
            <person name="Park S.-H."/>
            <person name="Park H.-S."/>
            <person name="Lee H.K."/>
            <person name="Oh T.K."/>
            <person name="Kim J.F."/>
        </authorList>
    </citation>
    <scope>NUCLEOTIDE SEQUENCE [LARGE SCALE GENOMIC DNA]</scope>
    <source>
        <strain evidence="3 4">KCTC 2396</strain>
    </source>
</reference>
<dbReference type="HOGENOM" id="CLU_035496_1_0_6"/>
<dbReference type="OrthoDB" id="7298659at2"/>
<dbReference type="Gene3D" id="3.40.50.2300">
    <property type="match status" value="1"/>
</dbReference>
<sequence length="541" mass="61877">MLFKTYQKKKFLLVDDFDNFIFSLKQMLRRLGAEDIDSARNGEDAVQLFLRKHYDVVFCDYNMGEHKNGQQVLEELRFRKLLKNTDIFLLVSAEAAKDMVFGALECQPDGYITKPITQSILQNRLDKLMEQKEATADINRAIDLEDYSKAISLCNQHLKANTKYRSWTVKTLANLYYLSGDLAHSKQIYEDILQKRRLDWARLGLGKVLLAEGNAQEAAVKFEELIEEQPLLVEAYDWLAKAQRHIGQGKKAQGTLQQAVDISPRALLRQKELAEISRSLHDLETASKAYRHTNKLSEHSCHESPELYLDFTRCLSDLSEGDTSSQGQKLASEANAALDRIRRKYKDDPATQLKSHMVEARVWSGQGKAQEGAKALKQAQTYFDEAAKDNPDIALEMAQTLYALNQEKEAEQLLSELAAKYPDNEKLQDRIEELRDEPVSLKQRIKARELNRKGIQLYEEGALSDGVAVFKEAMAITPAHVGLNLNLLQTLIKSAAQTKLNAEYQGLAQQCLSRLQRLTPQHRQHKRYQHLLQRYQQIQRG</sequence>
<dbReference type="Pfam" id="PF00072">
    <property type="entry name" value="Response_reg"/>
    <property type="match status" value="1"/>
</dbReference>
<keyword evidence="1" id="KW-0597">Phosphoprotein</keyword>
<dbReference type="SUPFAM" id="SSF48452">
    <property type="entry name" value="TPR-like"/>
    <property type="match status" value="2"/>
</dbReference>
<gene>
    <name evidence="3" type="ordered locus">HCH_04305</name>
</gene>
<feature type="domain" description="Response regulatory" evidence="2">
    <location>
        <begin position="10"/>
        <end position="129"/>
    </location>
</feature>
<dbReference type="InterPro" id="IPR011006">
    <property type="entry name" value="CheY-like_superfamily"/>
</dbReference>
<dbReference type="InterPro" id="IPR052048">
    <property type="entry name" value="ST_Response_Regulator"/>
</dbReference>
<feature type="modified residue" description="4-aspartylphosphate" evidence="1">
    <location>
        <position position="60"/>
    </location>
</feature>
<protein>
    <submittedName>
        <fullName evidence="3">FOG: CheY-like receiver</fullName>
    </submittedName>
</protein>
<dbReference type="CDD" id="cd00636">
    <property type="entry name" value="TroA-like"/>
    <property type="match status" value="1"/>
</dbReference>
<dbReference type="PROSITE" id="PS50110">
    <property type="entry name" value="RESPONSE_REGULATORY"/>
    <property type="match status" value="1"/>
</dbReference>
<dbReference type="STRING" id="349521.HCH_04305"/>